<dbReference type="HOGENOM" id="CLU_1937584_0_0_1"/>
<dbReference type="EMBL" id="KN818393">
    <property type="protein sequence ID" value="KIL56891.1"/>
    <property type="molecule type" value="Genomic_DNA"/>
</dbReference>
<name>A0A0C2WJP4_AMAMK</name>
<dbReference type="Proteomes" id="UP000054549">
    <property type="component" value="Unassembled WGS sequence"/>
</dbReference>
<sequence>MVSALKHRTVDSPAIASGSSTFNVPSTRPLSRSSSPPKGALFSIASITTPYEPQPKNFRAQTLRPGERLRTMYGNLKGLATILLWAVIHAFLHPLALCRIMQARSVAQTPLTIARAHPPCLQPLILARPC</sequence>
<gene>
    <name evidence="3" type="ORF">M378DRAFT_434923</name>
</gene>
<feature type="transmembrane region" description="Helical" evidence="2">
    <location>
        <begin position="78"/>
        <end position="97"/>
    </location>
</feature>
<keyword evidence="2" id="KW-1133">Transmembrane helix</keyword>
<keyword evidence="2" id="KW-0472">Membrane</keyword>
<evidence type="ECO:0000313" key="4">
    <source>
        <dbReference type="Proteomes" id="UP000054549"/>
    </source>
</evidence>
<reference evidence="3 4" key="1">
    <citation type="submission" date="2014-04" db="EMBL/GenBank/DDBJ databases">
        <title>Evolutionary Origins and Diversification of the Mycorrhizal Mutualists.</title>
        <authorList>
            <consortium name="DOE Joint Genome Institute"/>
            <consortium name="Mycorrhizal Genomics Consortium"/>
            <person name="Kohler A."/>
            <person name="Kuo A."/>
            <person name="Nagy L.G."/>
            <person name="Floudas D."/>
            <person name="Copeland A."/>
            <person name="Barry K.W."/>
            <person name="Cichocki N."/>
            <person name="Veneault-Fourrey C."/>
            <person name="LaButti K."/>
            <person name="Lindquist E.A."/>
            <person name="Lipzen A."/>
            <person name="Lundell T."/>
            <person name="Morin E."/>
            <person name="Murat C."/>
            <person name="Riley R."/>
            <person name="Ohm R."/>
            <person name="Sun H."/>
            <person name="Tunlid A."/>
            <person name="Henrissat B."/>
            <person name="Grigoriev I.V."/>
            <person name="Hibbett D.S."/>
            <person name="Martin F."/>
        </authorList>
    </citation>
    <scope>NUCLEOTIDE SEQUENCE [LARGE SCALE GENOMIC DNA]</scope>
    <source>
        <strain evidence="3 4">Koide BX008</strain>
    </source>
</reference>
<evidence type="ECO:0000256" key="2">
    <source>
        <dbReference type="SAM" id="Phobius"/>
    </source>
</evidence>
<dbReference type="AlphaFoldDB" id="A0A0C2WJP4"/>
<keyword evidence="2" id="KW-0812">Transmembrane</keyword>
<keyword evidence="4" id="KW-1185">Reference proteome</keyword>
<organism evidence="3 4">
    <name type="scientific">Amanita muscaria (strain Koide BX008)</name>
    <dbReference type="NCBI Taxonomy" id="946122"/>
    <lineage>
        <taxon>Eukaryota</taxon>
        <taxon>Fungi</taxon>
        <taxon>Dikarya</taxon>
        <taxon>Basidiomycota</taxon>
        <taxon>Agaricomycotina</taxon>
        <taxon>Agaricomycetes</taxon>
        <taxon>Agaricomycetidae</taxon>
        <taxon>Agaricales</taxon>
        <taxon>Pluteineae</taxon>
        <taxon>Amanitaceae</taxon>
        <taxon>Amanita</taxon>
    </lineage>
</organism>
<protein>
    <submittedName>
        <fullName evidence="3">Uncharacterized protein</fullName>
    </submittedName>
</protein>
<evidence type="ECO:0000313" key="3">
    <source>
        <dbReference type="EMBL" id="KIL56891.1"/>
    </source>
</evidence>
<dbReference type="InParanoid" id="A0A0C2WJP4"/>
<feature type="compositionally biased region" description="Low complexity" evidence="1">
    <location>
        <begin position="25"/>
        <end position="37"/>
    </location>
</feature>
<evidence type="ECO:0000256" key="1">
    <source>
        <dbReference type="SAM" id="MobiDB-lite"/>
    </source>
</evidence>
<accession>A0A0C2WJP4</accession>
<proteinExistence type="predicted"/>
<feature type="region of interest" description="Disordered" evidence="1">
    <location>
        <begin position="16"/>
        <end position="38"/>
    </location>
</feature>